<accession>A0A4U0U632</accession>
<dbReference type="InterPro" id="IPR052819">
    <property type="entry name" value="Chromatin_regulatory_protein"/>
</dbReference>
<dbReference type="PANTHER" id="PTHR47636:SF1">
    <property type="entry name" value="TRANSCRIPTIONAL REGULATORY PROTEIN RCO1"/>
    <property type="match status" value="1"/>
</dbReference>
<dbReference type="Pfam" id="PF00628">
    <property type="entry name" value="PHD"/>
    <property type="match status" value="2"/>
</dbReference>
<evidence type="ECO:0000256" key="2">
    <source>
        <dbReference type="ARBA" id="ARBA00022771"/>
    </source>
</evidence>
<feature type="compositionally biased region" description="Acidic residues" evidence="5">
    <location>
        <begin position="349"/>
        <end position="375"/>
    </location>
</feature>
<dbReference type="CDD" id="cd15535">
    <property type="entry name" value="PHD1_Rco1"/>
    <property type="match status" value="1"/>
</dbReference>
<feature type="region of interest" description="Disordered" evidence="5">
    <location>
        <begin position="46"/>
        <end position="207"/>
    </location>
</feature>
<evidence type="ECO:0000256" key="1">
    <source>
        <dbReference type="ARBA" id="ARBA00022723"/>
    </source>
</evidence>
<keyword evidence="2 4" id="KW-0863">Zinc-finger</keyword>
<keyword evidence="1" id="KW-0479">Metal-binding</keyword>
<feature type="region of interest" description="Disordered" evidence="5">
    <location>
        <begin position="254"/>
        <end position="424"/>
    </location>
</feature>
<dbReference type="InterPro" id="IPR013083">
    <property type="entry name" value="Znf_RING/FYVE/PHD"/>
</dbReference>
<sequence>MKSGRDRRSTSRDTPAIPPATNKTSKEKLREKTFMEQWVEPTVAKAPSYADHNGGPYGVLEHMQPLGEAPNAKMKARVKSEAPRKSLLGRSAAAATGQDGAQETPEGTPAPPAETEPAANGSAQPTIVIDDEKDADYAPKGKKKEIKSSSSRKDKPQGDSVPPSKSRMSKTPRQSQTPSAAGVSRKRYDPEQLRRVVESAKERAMEVNKPDLADAVHEIWVESLRSERLADLLEGILLQTATPDQALQFQGYVKAAKRRLKDAKQKARNPPAEGANSAQARPLRSPSNSKATPSAGLHTAALPSTEPPEVPKAKLKLRVKSPQKESKRARSSHGGKMAVSPSKKRSGGDESDTSELTDLTENEHEDDAMDVDAPDDIAKGTAGPSTRVKGLTAKDHAAERGSLAAPDRKLKRSSAEADIEDDEQQRIITAKKLKFAETVNRDYTFDESHIRERPTRSSRAAKGLVPPPVNLEPNGSRINSRRSSRAVSGDQESPLTDVSGFSSRMSTPQQHVPKMPVKMPGKKAKTKTSPEKKHLPGYGGLSGAGGADRESPIGDDDNEEASENNDFCSACGGSGYLLCCDGCDRSFHFACLDPPLSQEASELNEPWYCWICIAKRPVAVEQPEKPASGLFAPLLSSLKKCNPSNFLLPEELRERDQYVHTGKDGSFTEAVNPKTRGRTAYDEMPDYFKVKDSKNSTVLCYGCSGSSLGHRPIIQCDYCNESWHLDCLDPPLANPPARTLEGKKIHDWMCPLHIDHELRHIDVSMLAPRRKVHLRRPKNARVVESALTRGFRNTGIIDVAEDESDDSDSEFYDEYTPQGGVVYRMPASGIKLDFIDKIKSTRIQAVRSDRVHKKARLAASTPSALLRANFARRSFVEKQLALNLTQFAGANDDLDLGKDRVENLVGTLIAEAPEDVVNGFIAAEETEQTMSSATAVPPSPPSSDKTEQLTAEQRKELQMLQELIRRRLEGSKA</sequence>
<feature type="compositionally biased region" description="Polar residues" evidence="5">
    <location>
        <begin position="169"/>
        <end position="179"/>
    </location>
</feature>
<dbReference type="PROSITE" id="PS01359">
    <property type="entry name" value="ZF_PHD_1"/>
    <property type="match status" value="1"/>
</dbReference>
<evidence type="ECO:0000313" key="8">
    <source>
        <dbReference type="Proteomes" id="UP000308549"/>
    </source>
</evidence>
<dbReference type="GO" id="GO:0008270">
    <property type="term" value="F:zinc ion binding"/>
    <property type="evidence" value="ECO:0007669"/>
    <property type="project" value="UniProtKB-KW"/>
</dbReference>
<dbReference type="InterPro" id="IPR011011">
    <property type="entry name" value="Znf_FYVE_PHD"/>
</dbReference>
<dbReference type="PANTHER" id="PTHR47636">
    <property type="entry name" value="TRANSCRIPTIONAL REGULATORY PROTEIN RCO1"/>
    <property type="match status" value="1"/>
</dbReference>
<feature type="compositionally biased region" description="Polar residues" evidence="5">
    <location>
        <begin position="490"/>
        <end position="510"/>
    </location>
</feature>
<dbReference type="FunFam" id="3.30.40.10:FF:000748">
    <property type="entry name" value="PHD finger domain protein, putative"/>
    <property type="match status" value="1"/>
</dbReference>
<dbReference type="Proteomes" id="UP000308549">
    <property type="component" value="Unassembled WGS sequence"/>
</dbReference>
<protein>
    <recommendedName>
        <fullName evidence="6">PHD-type domain-containing protein</fullName>
    </recommendedName>
</protein>
<dbReference type="InterPro" id="IPR019786">
    <property type="entry name" value="Zinc_finger_PHD-type_CS"/>
</dbReference>
<feature type="compositionally biased region" description="Acidic residues" evidence="5">
    <location>
        <begin position="553"/>
        <end position="562"/>
    </location>
</feature>
<keyword evidence="8" id="KW-1185">Reference proteome</keyword>
<dbReference type="OrthoDB" id="5876363at2759"/>
<gene>
    <name evidence="7" type="ORF">B0A50_02624</name>
</gene>
<dbReference type="SMART" id="SM00249">
    <property type="entry name" value="PHD"/>
    <property type="match status" value="2"/>
</dbReference>
<feature type="compositionally biased region" description="Basic and acidic residues" evidence="5">
    <location>
        <begin position="440"/>
        <end position="455"/>
    </location>
</feature>
<evidence type="ECO:0000256" key="5">
    <source>
        <dbReference type="SAM" id="MobiDB-lite"/>
    </source>
</evidence>
<dbReference type="Gene3D" id="3.30.40.10">
    <property type="entry name" value="Zinc/RING finger domain, C3HC4 (zinc finger)"/>
    <property type="match status" value="2"/>
</dbReference>
<keyword evidence="3" id="KW-0862">Zinc</keyword>
<dbReference type="EMBL" id="NAJL01000011">
    <property type="protein sequence ID" value="TKA30397.1"/>
    <property type="molecule type" value="Genomic_DNA"/>
</dbReference>
<evidence type="ECO:0000256" key="3">
    <source>
        <dbReference type="ARBA" id="ARBA00022833"/>
    </source>
</evidence>
<feature type="compositionally biased region" description="Basic and acidic residues" evidence="5">
    <location>
        <begin position="186"/>
        <end position="207"/>
    </location>
</feature>
<feature type="region of interest" description="Disordered" evidence="5">
    <location>
        <begin position="927"/>
        <end position="953"/>
    </location>
</feature>
<organism evidence="7 8">
    <name type="scientific">Salinomyces thailandicus</name>
    <dbReference type="NCBI Taxonomy" id="706561"/>
    <lineage>
        <taxon>Eukaryota</taxon>
        <taxon>Fungi</taxon>
        <taxon>Dikarya</taxon>
        <taxon>Ascomycota</taxon>
        <taxon>Pezizomycotina</taxon>
        <taxon>Dothideomycetes</taxon>
        <taxon>Dothideomycetidae</taxon>
        <taxon>Mycosphaerellales</taxon>
        <taxon>Teratosphaeriaceae</taxon>
        <taxon>Salinomyces</taxon>
    </lineage>
</organism>
<reference evidence="7 8" key="1">
    <citation type="submission" date="2017-03" db="EMBL/GenBank/DDBJ databases">
        <title>Genomes of endolithic fungi from Antarctica.</title>
        <authorList>
            <person name="Coleine C."/>
            <person name="Masonjones S."/>
            <person name="Stajich J.E."/>
        </authorList>
    </citation>
    <scope>NUCLEOTIDE SEQUENCE [LARGE SCALE GENOMIC DNA]</scope>
    <source>
        <strain evidence="7 8">CCFEE 6315</strain>
    </source>
</reference>
<dbReference type="GO" id="GO:0032221">
    <property type="term" value="C:Rpd3S complex"/>
    <property type="evidence" value="ECO:0007669"/>
    <property type="project" value="TreeGrafter"/>
</dbReference>
<dbReference type="GO" id="GO:0006357">
    <property type="term" value="P:regulation of transcription by RNA polymerase II"/>
    <property type="evidence" value="ECO:0007669"/>
    <property type="project" value="TreeGrafter"/>
</dbReference>
<dbReference type="AlphaFoldDB" id="A0A4U0U632"/>
<feature type="compositionally biased region" description="Basic and acidic residues" evidence="5">
    <location>
        <begin position="944"/>
        <end position="953"/>
    </location>
</feature>
<feature type="compositionally biased region" description="Gly residues" evidence="5">
    <location>
        <begin position="537"/>
        <end position="546"/>
    </location>
</feature>
<comment type="caution">
    <text evidence="7">The sequence shown here is derived from an EMBL/GenBank/DDBJ whole genome shotgun (WGS) entry which is preliminary data.</text>
</comment>
<proteinExistence type="predicted"/>
<evidence type="ECO:0000256" key="4">
    <source>
        <dbReference type="PROSITE-ProRule" id="PRU00146"/>
    </source>
</evidence>
<feature type="region of interest" description="Disordered" evidence="5">
    <location>
        <begin position="440"/>
        <end position="562"/>
    </location>
</feature>
<feature type="region of interest" description="Disordered" evidence="5">
    <location>
        <begin position="1"/>
        <end position="32"/>
    </location>
</feature>
<dbReference type="PROSITE" id="PS50016">
    <property type="entry name" value="ZF_PHD_2"/>
    <property type="match status" value="1"/>
</dbReference>
<dbReference type="SUPFAM" id="SSF57903">
    <property type="entry name" value="FYVE/PHD zinc finger"/>
    <property type="match status" value="2"/>
</dbReference>
<feature type="compositionally biased region" description="Basic and acidic residues" evidence="5">
    <location>
        <begin position="1"/>
        <end position="11"/>
    </location>
</feature>
<evidence type="ECO:0000313" key="7">
    <source>
        <dbReference type="EMBL" id="TKA30397.1"/>
    </source>
</evidence>
<evidence type="ECO:0000259" key="6">
    <source>
        <dbReference type="PROSITE" id="PS50016"/>
    </source>
</evidence>
<dbReference type="InterPro" id="IPR001965">
    <property type="entry name" value="Znf_PHD"/>
</dbReference>
<dbReference type="InterPro" id="IPR019787">
    <property type="entry name" value="Znf_PHD-finger"/>
</dbReference>
<feature type="domain" description="PHD-type" evidence="6">
    <location>
        <begin position="565"/>
        <end position="615"/>
    </location>
</feature>
<dbReference type="CDD" id="cd15534">
    <property type="entry name" value="PHD2_PHF12_Rco1"/>
    <property type="match status" value="1"/>
</dbReference>
<name>A0A4U0U632_9PEZI</name>